<organism evidence="1 2">
    <name type="scientific">Comamonas odontotermitis</name>
    <dbReference type="NCBI Taxonomy" id="379895"/>
    <lineage>
        <taxon>Bacteria</taxon>
        <taxon>Pseudomonadati</taxon>
        <taxon>Pseudomonadota</taxon>
        <taxon>Betaproteobacteria</taxon>
        <taxon>Burkholderiales</taxon>
        <taxon>Comamonadaceae</taxon>
        <taxon>Comamonas</taxon>
    </lineage>
</organism>
<sequence length="118" mass="12706">MRLSHPYTLSTSRGQTASEACGEQITPLHIASGQGLWCHLEAGSTLLCTGGRLQISSPWFAALKLSAGDAPYCNGAHAGWYWLEAEGSEPAQLHLAEHAYAGWHSARLALTRWMGLSD</sequence>
<protein>
    <submittedName>
        <fullName evidence="1">Uncharacterized protein</fullName>
    </submittedName>
</protein>
<comment type="caution">
    <text evidence="1">The sequence shown here is derived from an EMBL/GenBank/DDBJ whole genome shotgun (WGS) entry which is preliminary data.</text>
</comment>
<keyword evidence="2" id="KW-1185">Reference proteome</keyword>
<name>A0ABR6RHW0_9BURK</name>
<dbReference type="EMBL" id="JACHKZ010000018">
    <property type="protein sequence ID" value="MBB6578734.1"/>
    <property type="molecule type" value="Genomic_DNA"/>
</dbReference>
<dbReference type="Proteomes" id="UP000562492">
    <property type="component" value="Unassembled WGS sequence"/>
</dbReference>
<accession>A0ABR6RHW0</accession>
<reference evidence="1 2" key="1">
    <citation type="submission" date="2020-08" db="EMBL/GenBank/DDBJ databases">
        <title>Functional genomics of gut bacteria from endangered species of beetles.</title>
        <authorList>
            <person name="Carlos-Shanley C."/>
        </authorList>
    </citation>
    <scope>NUCLEOTIDE SEQUENCE [LARGE SCALE GENOMIC DNA]</scope>
    <source>
        <strain evidence="1 2">S00124</strain>
    </source>
</reference>
<dbReference type="RefSeq" id="WP_184709547.1">
    <property type="nucleotide sequence ID" value="NZ_JACHKZ010000018.1"/>
</dbReference>
<evidence type="ECO:0000313" key="2">
    <source>
        <dbReference type="Proteomes" id="UP000562492"/>
    </source>
</evidence>
<proteinExistence type="predicted"/>
<evidence type="ECO:0000313" key="1">
    <source>
        <dbReference type="EMBL" id="MBB6578734.1"/>
    </source>
</evidence>
<gene>
    <name evidence="1" type="ORF">HNP33_002833</name>
</gene>